<sequence length="113" mass="12566">MKYVMWLCLLRTLLNLGQKFLQCASELTEIPLVSSSIYVKFNLSEDQLIVCARLEEILATQVTRATGVQTSGFGTRSSINFSGTPSGLNLSKRLQPNTEIQLPGETDHLTFEL</sequence>
<keyword evidence="3" id="KW-1185">Reference proteome</keyword>
<accession>H2Z6G5</accession>
<proteinExistence type="predicted"/>
<reference evidence="2" key="3">
    <citation type="submission" date="2025-09" db="UniProtKB">
        <authorList>
            <consortium name="Ensembl"/>
        </authorList>
    </citation>
    <scope>IDENTIFICATION</scope>
</reference>
<evidence type="ECO:0000256" key="1">
    <source>
        <dbReference type="SAM" id="SignalP"/>
    </source>
</evidence>
<evidence type="ECO:0000313" key="3">
    <source>
        <dbReference type="Proteomes" id="UP000007875"/>
    </source>
</evidence>
<dbReference type="GeneTree" id="ENSGT00530000066517"/>
<reference evidence="3" key="1">
    <citation type="submission" date="2003-08" db="EMBL/GenBank/DDBJ databases">
        <authorList>
            <person name="Birren B."/>
            <person name="Nusbaum C."/>
            <person name="Abebe A."/>
            <person name="Abouelleil A."/>
            <person name="Adekoya E."/>
            <person name="Ait-zahra M."/>
            <person name="Allen N."/>
            <person name="Allen T."/>
            <person name="An P."/>
            <person name="Anderson M."/>
            <person name="Anderson S."/>
            <person name="Arachchi H."/>
            <person name="Armbruster J."/>
            <person name="Bachantsang P."/>
            <person name="Baldwin J."/>
            <person name="Barry A."/>
            <person name="Bayul T."/>
            <person name="Blitshsteyn B."/>
            <person name="Bloom T."/>
            <person name="Blye J."/>
            <person name="Boguslavskiy L."/>
            <person name="Borowsky M."/>
            <person name="Boukhgalter B."/>
            <person name="Brunache A."/>
            <person name="Butler J."/>
            <person name="Calixte N."/>
            <person name="Calvo S."/>
            <person name="Camarata J."/>
            <person name="Campo K."/>
            <person name="Chang J."/>
            <person name="Cheshatsang Y."/>
            <person name="Citroen M."/>
            <person name="Collymore A."/>
            <person name="Considine T."/>
            <person name="Cook A."/>
            <person name="Cooke P."/>
            <person name="Corum B."/>
            <person name="Cuomo C."/>
            <person name="David R."/>
            <person name="Dawoe T."/>
            <person name="Degray S."/>
            <person name="Dodge S."/>
            <person name="Dooley K."/>
            <person name="Dorje P."/>
            <person name="Dorjee K."/>
            <person name="Dorris L."/>
            <person name="Duffey N."/>
            <person name="Dupes A."/>
            <person name="Elkins T."/>
            <person name="Engels R."/>
            <person name="Erickson J."/>
            <person name="Farina A."/>
            <person name="Faro S."/>
            <person name="Ferreira P."/>
            <person name="Fischer H."/>
            <person name="Fitzgerald M."/>
            <person name="Foley K."/>
            <person name="Gage D."/>
            <person name="Galagan J."/>
            <person name="Gearin G."/>
            <person name="Gnerre S."/>
            <person name="Gnirke A."/>
            <person name="Goyette A."/>
            <person name="Graham J."/>
            <person name="Grandbois E."/>
            <person name="Gyaltsen K."/>
            <person name="Hafez N."/>
            <person name="Hagopian D."/>
            <person name="Hagos B."/>
            <person name="Hall J."/>
            <person name="Hatcher B."/>
            <person name="Heller A."/>
            <person name="Higgins H."/>
            <person name="Honan T."/>
            <person name="Horn A."/>
            <person name="Houde N."/>
            <person name="Hughes L."/>
            <person name="Hulme W."/>
            <person name="Husby E."/>
            <person name="Iliev I."/>
            <person name="Jaffe D."/>
            <person name="Jones C."/>
            <person name="Kamal M."/>
            <person name="Kamat A."/>
            <person name="Kamvysselis M."/>
            <person name="Karlsson E."/>
            <person name="Kells C."/>
            <person name="Kieu A."/>
            <person name="Kisner P."/>
            <person name="Kodira C."/>
            <person name="Kulbokas E."/>
            <person name="Labutti K."/>
            <person name="Lama D."/>
            <person name="Landers T."/>
            <person name="Leger J."/>
            <person name="Levine S."/>
            <person name="Lewis D."/>
            <person name="Lewis T."/>
            <person name="Lindblad-toh K."/>
            <person name="Liu X."/>
            <person name="Lokyitsang T."/>
            <person name="Lokyitsang Y."/>
            <person name="Lucien O."/>
            <person name="Lui A."/>
            <person name="Ma L.J."/>
            <person name="Mabbitt R."/>
            <person name="Macdonald J."/>
            <person name="Maclean C."/>
            <person name="Major J."/>
            <person name="Manning J."/>
            <person name="Marabella R."/>
            <person name="Maru K."/>
            <person name="Matthews C."/>
            <person name="Mauceli E."/>
            <person name="Mccarthy M."/>
            <person name="Mcdonough S."/>
            <person name="Mcghee T."/>
            <person name="Meldrim J."/>
            <person name="Meneus L."/>
            <person name="Mesirov J."/>
            <person name="Mihalev A."/>
            <person name="Mihova T."/>
            <person name="Mikkelsen T."/>
            <person name="Mlenga V."/>
            <person name="Moru K."/>
            <person name="Mozes J."/>
            <person name="Mulrain L."/>
            <person name="Munson G."/>
            <person name="Naylor J."/>
            <person name="Newes C."/>
            <person name="Nguyen C."/>
            <person name="Nguyen N."/>
            <person name="Nguyen T."/>
            <person name="Nicol R."/>
            <person name="Nielsen C."/>
            <person name="Nizzari M."/>
            <person name="Norbu C."/>
            <person name="Norbu N."/>
            <person name="O'donnell P."/>
            <person name="Okoawo O."/>
            <person name="O'leary S."/>
            <person name="Omotosho B."/>
            <person name="O'neill K."/>
            <person name="Osman S."/>
            <person name="Parker S."/>
            <person name="Perrin D."/>
            <person name="Phunkhang P."/>
            <person name="Piqani B."/>
            <person name="Purcell S."/>
            <person name="Rachupka T."/>
            <person name="Ramasamy U."/>
            <person name="Rameau R."/>
            <person name="Ray V."/>
            <person name="Raymond C."/>
            <person name="Retta R."/>
            <person name="Richardson S."/>
            <person name="Rise C."/>
            <person name="Rodriguez J."/>
            <person name="Rogers J."/>
            <person name="Rogov P."/>
            <person name="Rutman M."/>
            <person name="Schupbach R."/>
            <person name="Seaman C."/>
            <person name="Settipalli S."/>
            <person name="Sharpe T."/>
            <person name="Sheridan J."/>
            <person name="Sherpa N."/>
            <person name="Shi J."/>
            <person name="Smirnov S."/>
            <person name="Smith C."/>
            <person name="Sougnez C."/>
            <person name="Spencer B."/>
            <person name="Stalker J."/>
            <person name="Stange-thomann N."/>
            <person name="Stavropoulos S."/>
            <person name="Stetson K."/>
            <person name="Stone C."/>
            <person name="Stone S."/>
            <person name="Stubbs M."/>
            <person name="Talamas J."/>
            <person name="Tchuinga P."/>
            <person name="Tenzing P."/>
            <person name="Tesfaye S."/>
            <person name="Theodore J."/>
            <person name="Thoulutsang Y."/>
            <person name="Topham K."/>
            <person name="Towey S."/>
            <person name="Tsamla T."/>
            <person name="Tsomo N."/>
            <person name="Vallee D."/>
            <person name="Vassiliev H."/>
            <person name="Venkataraman V."/>
            <person name="Vinson J."/>
            <person name="Vo A."/>
            <person name="Wade C."/>
            <person name="Wang S."/>
            <person name="Wangchuk T."/>
            <person name="Wangdi T."/>
            <person name="Whittaker C."/>
            <person name="Wilkinson J."/>
            <person name="Wu Y."/>
            <person name="Wyman D."/>
            <person name="Yadav S."/>
            <person name="Yang S."/>
            <person name="Yang X."/>
            <person name="Yeager S."/>
            <person name="Yee E."/>
            <person name="Young G."/>
            <person name="Zainoun J."/>
            <person name="Zembeck L."/>
            <person name="Zimmer A."/>
            <person name="Zody M."/>
            <person name="Lander E."/>
        </authorList>
    </citation>
    <scope>NUCLEOTIDE SEQUENCE [LARGE SCALE GENOMIC DNA]</scope>
</reference>
<dbReference type="Ensembl" id="ENSCSAVT00000013326.1">
    <property type="protein sequence ID" value="ENSCSAVP00000013177.1"/>
    <property type="gene ID" value="ENSCSAVG00000007732.1"/>
</dbReference>
<protein>
    <submittedName>
        <fullName evidence="2">Uncharacterized protein</fullName>
    </submittedName>
</protein>
<reference evidence="2" key="2">
    <citation type="submission" date="2025-08" db="UniProtKB">
        <authorList>
            <consortium name="Ensembl"/>
        </authorList>
    </citation>
    <scope>IDENTIFICATION</scope>
</reference>
<dbReference type="HOGENOM" id="CLU_2139054_0_0_1"/>
<name>H2Z6G5_CIOSA</name>
<dbReference type="AlphaFoldDB" id="H2Z6G5"/>
<keyword evidence="1" id="KW-0732">Signal</keyword>
<feature type="chain" id="PRO_5003578782" evidence="1">
    <location>
        <begin position="18"/>
        <end position="113"/>
    </location>
</feature>
<feature type="signal peptide" evidence="1">
    <location>
        <begin position="1"/>
        <end position="17"/>
    </location>
</feature>
<organism evidence="2 3">
    <name type="scientific">Ciona savignyi</name>
    <name type="common">Pacific transparent sea squirt</name>
    <dbReference type="NCBI Taxonomy" id="51511"/>
    <lineage>
        <taxon>Eukaryota</taxon>
        <taxon>Metazoa</taxon>
        <taxon>Chordata</taxon>
        <taxon>Tunicata</taxon>
        <taxon>Ascidiacea</taxon>
        <taxon>Phlebobranchia</taxon>
        <taxon>Cionidae</taxon>
        <taxon>Ciona</taxon>
    </lineage>
</organism>
<evidence type="ECO:0000313" key="2">
    <source>
        <dbReference type="Ensembl" id="ENSCSAVP00000013177.1"/>
    </source>
</evidence>
<dbReference type="InParanoid" id="H2Z6G5"/>
<dbReference type="Proteomes" id="UP000007875">
    <property type="component" value="Unassembled WGS sequence"/>
</dbReference>